<dbReference type="GO" id="GO:0016020">
    <property type="term" value="C:membrane"/>
    <property type="evidence" value="ECO:0007669"/>
    <property type="project" value="TreeGrafter"/>
</dbReference>
<dbReference type="InterPro" id="IPR002347">
    <property type="entry name" value="SDR_fam"/>
</dbReference>
<dbReference type="RefSeq" id="WP_168805072.1">
    <property type="nucleotide sequence ID" value="NZ_CP051205.1"/>
</dbReference>
<proteinExistence type="inferred from homology"/>
<evidence type="ECO:0000256" key="1">
    <source>
        <dbReference type="ARBA" id="ARBA00006484"/>
    </source>
</evidence>
<dbReference type="Gene3D" id="3.40.50.720">
    <property type="entry name" value="NAD(P)-binding Rossmann-like Domain"/>
    <property type="match status" value="1"/>
</dbReference>
<sequence length="257" mass="28239">MDNTTSATNKNYQPETLSGKRILITGGTTGIGRTTALLLAEQGATVMLFGRHAPELEDTLQQFREKNLENQVHGFTADIATEAGIRQVFEQVDQQMSGLDILINNAGLPFGGVSEGSYKDWQYLVNTNLLSYMACSQEAIRRMQPQQKGQIVFIGSLSAKVRTADSSVYSATKAGVQAFAEALRKETISQGIKISLIEPGLVDTDLLDMDAAKRTELLQQNKMLITDDIASCVAYILTQPWRSNFMMARVAPVQQEI</sequence>
<dbReference type="InterPro" id="IPR020904">
    <property type="entry name" value="Sc_DH/Rdtase_CS"/>
</dbReference>
<dbReference type="PRINTS" id="PR00080">
    <property type="entry name" value="SDRFAMILY"/>
</dbReference>
<dbReference type="SUPFAM" id="SSF51735">
    <property type="entry name" value="NAD(P)-binding Rossmann-fold domains"/>
    <property type="match status" value="1"/>
</dbReference>
<gene>
    <name evidence="4" type="ORF">HF329_15605</name>
</gene>
<evidence type="ECO:0000313" key="4">
    <source>
        <dbReference type="EMBL" id="QJB32668.1"/>
    </source>
</evidence>
<evidence type="ECO:0000256" key="3">
    <source>
        <dbReference type="RuleBase" id="RU000363"/>
    </source>
</evidence>
<protein>
    <submittedName>
        <fullName evidence="4">SDR family oxidoreductase</fullName>
    </submittedName>
</protein>
<dbReference type="PROSITE" id="PS00061">
    <property type="entry name" value="ADH_SHORT"/>
    <property type="match status" value="1"/>
</dbReference>
<dbReference type="GO" id="GO:0016616">
    <property type="term" value="F:oxidoreductase activity, acting on the CH-OH group of donors, NAD or NADP as acceptor"/>
    <property type="evidence" value="ECO:0007669"/>
    <property type="project" value="UniProtKB-ARBA"/>
</dbReference>
<evidence type="ECO:0000313" key="5">
    <source>
        <dbReference type="Proteomes" id="UP000502421"/>
    </source>
</evidence>
<dbReference type="PANTHER" id="PTHR44196">
    <property type="entry name" value="DEHYDROGENASE/REDUCTASE SDR FAMILY MEMBER 7B"/>
    <property type="match status" value="1"/>
</dbReference>
<dbReference type="CDD" id="cd05233">
    <property type="entry name" value="SDR_c"/>
    <property type="match status" value="1"/>
</dbReference>
<reference evidence="5" key="1">
    <citation type="submission" date="2020-04" db="EMBL/GenBank/DDBJ databases">
        <authorList>
            <person name="Kittiwongwattana C."/>
        </authorList>
    </citation>
    <scope>NUCLEOTIDE SEQUENCE [LARGE SCALE GENOMIC DNA]</scope>
    <source>
        <strain evidence="5">1310</strain>
    </source>
</reference>
<dbReference type="Proteomes" id="UP000502421">
    <property type="component" value="Chromosome"/>
</dbReference>
<organism evidence="4 5">
    <name type="scientific">Chitinophaga oryzae</name>
    <dbReference type="NCBI Taxonomy" id="2725414"/>
    <lineage>
        <taxon>Bacteria</taxon>
        <taxon>Pseudomonadati</taxon>
        <taxon>Bacteroidota</taxon>
        <taxon>Chitinophagia</taxon>
        <taxon>Chitinophagales</taxon>
        <taxon>Chitinophagaceae</taxon>
        <taxon>Chitinophaga</taxon>
    </lineage>
</organism>
<dbReference type="EMBL" id="CP051205">
    <property type="protein sequence ID" value="QJB32668.1"/>
    <property type="molecule type" value="Genomic_DNA"/>
</dbReference>
<accession>A0AAE6ZH56</accession>
<keyword evidence="2" id="KW-0560">Oxidoreductase</keyword>
<comment type="similarity">
    <text evidence="1 3">Belongs to the short-chain dehydrogenases/reductases (SDR) family.</text>
</comment>
<dbReference type="PRINTS" id="PR00081">
    <property type="entry name" value="GDHRDH"/>
</dbReference>
<name>A0AAE6ZH56_9BACT</name>
<dbReference type="InterPro" id="IPR036291">
    <property type="entry name" value="NAD(P)-bd_dom_sf"/>
</dbReference>
<evidence type="ECO:0000256" key="2">
    <source>
        <dbReference type="ARBA" id="ARBA00023002"/>
    </source>
</evidence>
<dbReference type="FunFam" id="3.40.50.720:FF:000047">
    <property type="entry name" value="NADP-dependent L-serine/L-allo-threonine dehydrogenase"/>
    <property type="match status" value="1"/>
</dbReference>
<dbReference type="PANTHER" id="PTHR44196:SF1">
    <property type="entry name" value="DEHYDROGENASE_REDUCTASE SDR FAMILY MEMBER 7B"/>
    <property type="match status" value="1"/>
</dbReference>
<dbReference type="Pfam" id="PF00106">
    <property type="entry name" value="adh_short"/>
    <property type="match status" value="1"/>
</dbReference>
<dbReference type="AlphaFoldDB" id="A0AAE6ZH56"/>
<dbReference type="KEGG" id="coy:HF329_15605"/>